<dbReference type="InParanoid" id="A0A7N2LMU6"/>
<proteinExistence type="predicted"/>
<sequence>MASSSLYDESGRVVEFLAANDFMKALEVAKSLVSGHPDSAFANALTALTLMKISLRDSNVVRRREYIASALDFSKTAFALSPKSIAFGFLNAKIHLANAQIDAAIQECESAMSIEDPRDPWLDYLGIINEGYDPHESSKESRIERVRTELRKLLVKAKRYKFKRLVEDHSLAEISKEFQALQDRKEEIQTRFDRERQSFEKIETPSPCREFNQKFLTCEKQNK</sequence>
<dbReference type="PANTHER" id="PTHR34465:SF4">
    <property type="entry name" value="CARBOXYL-TERMINAL HYDROLASE-LIKE PROTEIN, PUTATIVE (DUF627 AND DUF629)-RELATED"/>
    <property type="match status" value="1"/>
</dbReference>
<evidence type="ECO:0000313" key="2">
    <source>
        <dbReference type="EnsemblPlants" id="QL05p015524:mrna:CDS:1"/>
    </source>
</evidence>
<accession>A0A7N2LMU6</accession>
<protein>
    <submittedName>
        <fullName evidence="2">Uncharacterized protein</fullName>
    </submittedName>
</protein>
<evidence type="ECO:0000313" key="3">
    <source>
        <dbReference type="Proteomes" id="UP000594261"/>
    </source>
</evidence>
<dbReference type="EMBL" id="LRBV02000005">
    <property type="status" value="NOT_ANNOTATED_CDS"/>
    <property type="molecule type" value="Genomic_DNA"/>
</dbReference>
<dbReference type="EnsemblPlants" id="QL05p015524:mrna">
    <property type="protein sequence ID" value="QL05p015524:mrna:CDS:1"/>
    <property type="gene ID" value="QL05p015524"/>
</dbReference>
<dbReference type="Proteomes" id="UP000594261">
    <property type="component" value="Chromosome 5"/>
</dbReference>
<dbReference type="SUPFAM" id="SSF48452">
    <property type="entry name" value="TPR-like"/>
    <property type="match status" value="1"/>
</dbReference>
<name>A0A7N2LMU6_QUELO</name>
<dbReference type="Gramene" id="QL05p015524:mrna">
    <property type="protein sequence ID" value="QL05p015524:mrna:CDS:1"/>
    <property type="gene ID" value="QL05p015524"/>
</dbReference>
<keyword evidence="1" id="KW-0175">Coiled coil</keyword>
<organism evidence="2 3">
    <name type="scientific">Quercus lobata</name>
    <name type="common">Valley oak</name>
    <dbReference type="NCBI Taxonomy" id="97700"/>
    <lineage>
        <taxon>Eukaryota</taxon>
        <taxon>Viridiplantae</taxon>
        <taxon>Streptophyta</taxon>
        <taxon>Embryophyta</taxon>
        <taxon>Tracheophyta</taxon>
        <taxon>Spermatophyta</taxon>
        <taxon>Magnoliopsida</taxon>
        <taxon>eudicotyledons</taxon>
        <taxon>Gunneridae</taxon>
        <taxon>Pentapetalae</taxon>
        <taxon>rosids</taxon>
        <taxon>fabids</taxon>
        <taxon>Fagales</taxon>
        <taxon>Fagaceae</taxon>
        <taxon>Quercus</taxon>
    </lineage>
</organism>
<dbReference type="Gene3D" id="1.25.40.10">
    <property type="entry name" value="Tetratricopeptide repeat domain"/>
    <property type="match status" value="1"/>
</dbReference>
<keyword evidence="3" id="KW-1185">Reference proteome</keyword>
<dbReference type="InterPro" id="IPR011990">
    <property type="entry name" value="TPR-like_helical_dom_sf"/>
</dbReference>
<reference evidence="2 3" key="1">
    <citation type="journal article" date="2016" name="G3 (Bethesda)">
        <title>First Draft Assembly and Annotation of the Genome of a California Endemic Oak Quercus lobata Nee (Fagaceae).</title>
        <authorList>
            <person name="Sork V.L."/>
            <person name="Fitz-Gibbon S.T."/>
            <person name="Puiu D."/>
            <person name="Crepeau M."/>
            <person name="Gugger P.F."/>
            <person name="Sherman R."/>
            <person name="Stevens K."/>
            <person name="Langley C.H."/>
            <person name="Pellegrini M."/>
            <person name="Salzberg S.L."/>
        </authorList>
    </citation>
    <scope>NUCLEOTIDE SEQUENCE [LARGE SCALE GENOMIC DNA]</scope>
    <source>
        <strain evidence="2 3">cv. SW786</strain>
    </source>
</reference>
<dbReference type="AlphaFoldDB" id="A0A7N2LMU6"/>
<dbReference type="PANTHER" id="PTHR34465">
    <property type="entry name" value="CARBOXYL-TERMINAL HYDROLASE-LIKE PROTEIN, PUTATIVE (DUF627 AND DUF629)-RELATED"/>
    <property type="match status" value="1"/>
</dbReference>
<reference evidence="2" key="2">
    <citation type="submission" date="2021-01" db="UniProtKB">
        <authorList>
            <consortium name="EnsemblPlants"/>
        </authorList>
    </citation>
    <scope>IDENTIFICATION</scope>
</reference>
<feature type="coiled-coil region" evidence="1">
    <location>
        <begin position="171"/>
        <end position="198"/>
    </location>
</feature>
<evidence type="ECO:0000256" key="1">
    <source>
        <dbReference type="SAM" id="Coils"/>
    </source>
</evidence>